<protein>
    <submittedName>
        <fullName evidence="1">DUF4177 domain-containing protein</fullName>
    </submittedName>
</protein>
<dbReference type="Proteomes" id="UP000578686">
    <property type="component" value="Unassembled WGS sequence"/>
</dbReference>
<dbReference type="RefSeq" id="WP_167974001.1">
    <property type="nucleotide sequence ID" value="NZ_BHZG01000022.1"/>
</dbReference>
<gene>
    <name evidence="1" type="ORF">HCN56_22465</name>
</gene>
<keyword evidence="2" id="KW-1185">Reference proteome</keyword>
<dbReference type="Pfam" id="PF13783">
    <property type="entry name" value="DUF4177"/>
    <property type="match status" value="1"/>
</dbReference>
<name>A0A7X6D4Z1_9ACTN</name>
<dbReference type="AlphaFoldDB" id="A0A7X6D4Z1"/>
<accession>A0A7X6D4Z1</accession>
<dbReference type="InterPro" id="IPR025234">
    <property type="entry name" value="YjzH-like"/>
</dbReference>
<sequence>MTTRWEHKVLTYKLGWKAFDYAQIESDLTALGAEGWEAVGTLAPSFGAGQAIEIAVIAKRPARD</sequence>
<proteinExistence type="predicted"/>
<dbReference type="EMBL" id="JAAVJD010000271">
    <property type="protein sequence ID" value="NJQ08267.1"/>
    <property type="molecule type" value="Genomic_DNA"/>
</dbReference>
<evidence type="ECO:0000313" key="2">
    <source>
        <dbReference type="Proteomes" id="UP000578686"/>
    </source>
</evidence>
<organism evidence="1 2">
    <name type="scientific">Streptomyces lonarensis</name>
    <dbReference type="NCBI Taxonomy" id="700599"/>
    <lineage>
        <taxon>Bacteria</taxon>
        <taxon>Bacillati</taxon>
        <taxon>Actinomycetota</taxon>
        <taxon>Actinomycetes</taxon>
        <taxon>Kitasatosporales</taxon>
        <taxon>Streptomycetaceae</taxon>
        <taxon>Streptomyces</taxon>
    </lineage>
</organism>
<evidence type="ECO:0000313" key="1">
    <source>
        <dbReference type="EMBL" id="NJQ08267.1"/>
    </source>
</evidence>
<reference evidence="1 2" key="1">
    <citation type="submission" date="2020-03" db="EMBL/GenBank/DDBJ databases">
        <title>Draft genome of Streptomyces sp. ventii, isolated from the Axial Seamount in the Pacific Ocean, and resequencing of the two type strains Streptomyces lonarensis strain NCL 716 and Streptomyces bohaiensis strain 11A07.</title>
        <authorList>
            <person name="Loughran R.M."/>
            <person name="Pfannmuller K.M."/>
            <person name="Wasson B.J."/>
            <person name="Deadmond M.C."/>
            <person name="Paddock B.E."/>
            <person name="Koyack M.J."/>
            <person name="Gallegos D.A."/>
            <person name="Mitchell E.A."/>
            <person name="Ushijima B."/>
            <person name="Saw J.H."/>
            <person name="Mcphail K.L."/>
            <person name="Videau P."/>
        </authorList>
    </citation>
    <scope>NUCLEOTIDE SEQUENCE [LARGE SCALE GENOMIC DNA]</scope>
    <source>
        <strain evidence="1 2">NCL716</strain>
    </source>
</reference>
<comment type="caution">
    <text evidence="1">The sequence shown here is derived from an EMBL/GenBank/DDBJ whole genome shotgun (WGS) entry which is preliminary data.</text>
</comment>